<evidence type="ECO:0000259" key="6">
    <source>
        <dbReference type="Pfam" id="PF04932"/>
    </source>
</evidence>
<proteinExistence type="predicted"/>
<evidence type="ECO:0000313" key="9">
    <source>
        <dbReference type="EMBL" id="AXL04809.1"/>
    </source>
</evidence>
<evidence type="ECO:0000256" key="1">
    <source>
        <dbReference type="ARBA" id="ARBA00004141"/>
    </source>
</evidence>
<feature type="domain" description="Protein glycosylation ligase" evidence="8">
    <location>
        <begin position="175"/>
        <end position="199"/>
    </location>
</feature>
<reference evidence="9" key="1">
    <citation type="submission" date="2018-06" db="EMBL/GenBank/DDBJ databases">
        <title>Genetic diversity of the Aeromonas Hydrophila O antigens and development of a suspension array for serotype detection.</title>
        <authorList>
            <person name="Cao H."/>
            <person name="Liu B."/>
        </authorList>
    </citation>
    <scope>NUCLEOTIDE SEQUENCE</scope>
    <source>
        <strain evidence="9">G5369</strain>
    </source>
</reference>
<evidence type="ECO:0000259" key="8">
    <source>
        <dbReference type="Pfam" id="PF15864"/>
    </source>
</evidence>
<dbReference type="Pfam" id="PF04932">
    <property type="entry name" value="Wzy_C"/>
    <property type="match status" value="1"/>
</dbReference>
<feature type="transmembrane region" description="Helical" evidence="5">
    <location>
        <begin position="179"/>
        <end position="199"/>
    </location>
</feature>
<comment type="subcellular location">
    <subcellularLocation>
        <location evidence="1">Membrane</location>
        <topology evidence="1">Multi-pass membrane protein</topology>
    </subcellularLocation>
</comment>
<feature type="transmembrane region" description="Helical" evidence="5">
    <location>
        <begin position="211"/>
        <end position="230"/>
    </location>
</feature>
<keyword evidence="3 5" id="KW-1133">Transmembrane helix</keyword>
<dbReference type="AlphaFoldDB" id="A0A346AC47"/>
<dbReference type="InterPro" id="IPR007016">
    <property type="entry name" value="O-antigen_ligase-rel_domated"/>
</dbReference>
<dbReference type="Pfam" id="PF15864">
    <property type="entry name" value="PglL_A"/>
    <property type="match status" value="1"/>
</dbReference>
<evidence type="ECO:0000259" key="7">
    <source>
        <dbReference type="Pfam" id="PF11846"/>
    </source>
</evidence>
<feature type="transmembrane region" description="Helical" evidence="5">
    <location>
        <begin position="20"/>
        <end position="40"/>
    </location>
</feature>
<feature type="domain" description="Virulence factor membrane-bound polymerase C-terminal" evidence="7">
    <location>
        <begin position="381"/>
        <end position="563"/>
    </location>
</feature>
<dbReference type="GO" id="GO:0016874">
    <property type="term" value="F:ligase activity"/>
    <property type="evidence" value="ECO:0007669"/>
    <property type="project" value="UniProtKB-KW"/>
</dbReference>
<feature type="transmembrane region" description="Helical" evidence="5">
    <location>
        <begin position="52"/>
        <end position="71"/>
    </location>
</feature>
<dbReference type="EMBL" id="MH449673">
    <property type="protein sequence ID" value="AXL04809.1"/>
    <property type="molecule type" value="Genomic_DNA"/>
</dbReference>
<dbReference type="PANTHER" id="PTHR37422:SF21">
    <property type="entry name" value="EXOQ-LIKE PROTEIN"/>
    <property type="match status" value="1"/>
</dbReference>
<feature type="transmembrane region" description="Helical" evidence="5">
    <location>
        <begin position="250"/>
        <end position="271"/>
    </location>
</feature>
<feature type="transmembrane region" description="Helical" evidence="5">
    <location>
        <begin position="345"/>
        <end position="369"/>
    </location>
</feature>
<keyword evidence="4 5" id="KW-0472">Membrane</keyword>
<gene>
    <name evidence="9" type="primary">waaL</name>
</gene>
<protein>
    <submittedName>
        <fullName evidence="9">Ligase</fullName>
    </submittedName>
</protein>
<keyword evidence="2 5" id="KW-0812">Transmembrane</keyword>
<dbReference type="InterPro" id="IPR021797">
    <property type="entry name" value="Wzy_C_2"/>
</dbReference>
<dbReference type="PANTHER" id="PTHR37422">
    <property type="entry name" value="TEICHURONIC ACID BIOSYNTHESIS PROTEIN TUAE"/>
    <property type="match status" value="1"/>
</dbReference>
<name>A0A346AC47_AERHY</name>
<dbReference type="InterPro" id="IPR031726">
    <property type="entry name" value="PglL_A"/>
</dbReference>
<feature type="transmembrane region" description="Helical" evidence="5">
    <location>
        <begin position="108"/>
        <end position="126"/>
    </location>
</feature>
<evidence type="ECO:0000256" key="5">
    <source>
        <dbReference type="SAM" id="Phobius"/>
    </source>
</evidence>
<feature type="transmembrane region" description="Helical" evidence="5">
    <location>
        <begin position="83"/>
        <end position="102"/>
    </location>
</feature>
<evidence type="ECO:0000256" key="2">
    <source>
        <dbReference type="ARBA" id="ARBA00022692"/>
    </source>
</evidence>
<keyword evidence="9" id="KW-0436">Ligase</keyword>
<feature type="transmembrane region" description="Helical" evidence="5">
    <location>
        <begin position="437"/>
        <end position="462"/>
    </location>
</feature>
<evidence type="ECO:0000256" key="3">
    <source>
        <dbReference type="ARBA" id="ARBA00022989"/>
    </source>
</evidence>
<sequence length="586" mass="65466">MPTFPSTGSSVPSAHREKRVFFLFWGISILWLGLGMHFFMHNPGGAGLYLPFNAWGWIFASLMICLGLWHITSKGELVSSRLLQVWGGAIVLMLLPMAWSDATLRDYALPRLGGLVGGGLFLFSLYQFRLAQKARQQLLTLMLVAIAIEMTLGLVQYYLLTPGNWLGYDTKANRPYGIFQQPNVMASFMATGLSLAAWLNTLNQHRWLKALQGYVIVGSVVLLIVLQSRVGQLGGILALLMMLPWLKRNHALKVTLSCVLLGVLFGLASLYGVEGVKRGLSVYQSGGYRTIYWSYALHLLSQHPFTGWGYGSFESVFLHNYMADKLLNPAMPQIEYNLDHPHNELLYWAVEGGILPVIGLLVMGAAVIWRVAGQSKSHGLALLALVVPITLHTQVEYPLYHSIAHWIFLLMLVWYIDETCGADAARGIAVYRYPHKLLLRFLAVSIPLFIVPFMLTALHTAWVVTKYERGGYKEPALLLDIINPMAWLTRVEFDVNAVRLMVGLQTQNKTELEAYLAWGQDFVRHTPRANIYANMVVALNALGRPDEARNLRAEALRWYPKEPLLIEATSKPMVSGVDTLPTGAAN</sequence>
<evidence type="ECO:0000256" key="4">
    <source>
        <dbReference type="ARBA" id="ARBA00023136"/>
    </source>
</evidence>
<organism evidence="9">
    <name type="scientific">Aeromonas hydrophila</name>
    <dbReference type="NCBI Taxonomy" id="644"/>
    <lineage>
        <taxon>Bacteria</taxon>
        <taxon>Pseudomonadati</taxon>
        <taxon>Pseudomonadota</taxon>
        <taxon>Gammaproteobacteria</taxon>
        <taxon>Aeromonadales</taxon>
        <taxon>Aeromonadaceae</taxon>
        <taxon>Aeromonas</taxon>
    </lineage>
</organism>
<feature type="transmembrane region" description="Helical" evidence="5">
    <location>
        <begin position="399"/>
        <end position="416"/>
    </location>
</feature>
<dbReference type="InterPro" id="IPR051533">
    <property type="entry name" value="WaaL-like"/>
</dbReference>
<feature type="domain" description="O-antigen ligase-related" evidence="6">
    <location>
        <begin position="216"/>
        <end position="355"/>
    </location>
</feature>
<feature type="transmembrane region" description="Helical" evidence="5">
    <location>
        <begin position="138"/>
        <end position="159"/>
    </location>
</feature>
<dbReference type="GO" id="GO:0016020">
    <property type="term" value="C:membrane"/>
    <property type="evidence" value="ECO:0007669"/>
    <property type="project" value="UniProtKB-SubCell"/>
</dbReference>
<dbReference type="Pfam" id="PF11846">
    <property type="entry name" value="Wzy_C_2"/>
    <property type="match status" value="1"/>
</dbReference>
<accession>A0A346AC47</accession>